<dbReference type="InterPro" id="IPR007730">
    <property type="entry name" value="SPOR-like_dom"/>
</dbReference>
<protein>
    <recommendedName>
        <fullName evidence="4">Endolytic peptidoglycan transglycosylase RlpA</fullName>
        <ecNumber evidence="4">4.2.2.-</ecNumber>
    </recommendedName>
</protein>
<dbReference type="HOGENOM" id="CLU_042923_3_2_4"/>
<dbReference type="SUPFAM" id="SSF110997">
    <property type="entry name" value="Sporulation related repeat"/>
    <property type="match status" value="1"/>
</dbReference>
<dbReference type="InterPro" id="IPR036908">
    <property type="entry name" value="RlpA-like_sf"/>
</dbReference>
<sequence length="324" mass="34508">MIRLALLILPLLVAACGTQAPRPVEGRDEPPGAVSPAPTFKGEGKKPAPAIKYSGGFYKDDGPGDKPPEDIDAIPDAVPRAEPLHRFANNPYSVLGRDYVPQRDLRPYKARGIGSWYGRKFHGQKTSSGEPYDMYGMTAAHPTLPIPSYVRVSNPANGKSVVVRVNDRGPFHSGRIIDLSWTAAWKLGYIGQGSTIVEVESVLPGQTLVASRQATSSGVAPAPTADDDPIAKLAAAEPEPALPQVQDASGHFLQLGAFGNRDNAEALRSRLARELGSLAEKLVIQSAGKLFRVQLGPWPDAAAAQLAGGRLRESFGMAPVVVQR</sequence>
<feature type="domain" description="SPOR" evidence="8">
    <location>
        <begin position="245"/>
        <end position="324"/>
    </location>
</feature>
<dbReference type="InterPro" id="IPR036680">
    <property type="entry name" value="SPOR-like_sf"/>
</dbReference>
<dbReference type="PANTHER" id="PTHR34183">
    <property type="entry name" value="ENDOLYTIC PEPTIDOGLYCAN TRANSGLYCOSYLASE RLPA"/>
    <property type="match status" value="1"/>
</dbReference>
<dbReference type="Pfam" id="PF03330">
    <property type="entry name" value="DPBB_1"/>
    <property type="match status" value="1"/>
</dbReference>
<evidence type="ECO:0000259" key="8">
    <source>
        <dbReference type="PROSITE" id="PS51724"/>
    </source>
</evidence>
<dbReference type="GO" id="GO:0042834">
    <property type="term" value="F:peptidoglycan binding"/>
    <property type="evidence" value="ECO:0007669"/>
    <property type="project" value="InterPro"/>
</dbReference>
<dbReference type="STRING" id="1223802.SUTH_00238"/>
<keyword evidence="1 7" id="KW-0732">Signal</keyword>
<feature type="chain" id="PRO_5009993156" description="Endolytic peptidoglycan transglycosylase RlpA" evidence="7">
    <location>
        <begin position="21"/>
        <end position="324"/>
    </location>
</feature>
<feature type="signal peptide" evidence="7">
    <location>
        <begin position="1"/>
        <end position="20"/>
    </location>
</feature>
<dbReference type="FunFam" id="2.40.40.10:FF:000003">
    <property type="entry name" value="Endolytic peptidoglycan transglycosylase RlpA"/>
    <property type="match status" value="1"/>
</dbReference>
<dbReference type="GO" id="GO:0005886">
    <property type="term" value="C:plasma membrane"/>
    <property type="evidence" value="ECO:0007669"/>
    <property type="project" value="UniProtKB-SubCell"/>
</dbReference>
<keyword evidence="4" id="KW-0564">Palmitate</keyword>
<feature type="region of interest" description="Disordered" evidence="6">
    <location>
        <begin position="21"/>
        <end position="73"/>
    </location>
</feature>
<dbReference type="PROSITE" id="PS51724">
    <property type="entry name" value="SPOR"/>
    <property type="match status" value="1"/>
</dbReference>
<dbReference type="PANTHER" id="PTHR34183:SF1">
    <property type="entry name" value="ENDOLYTIC PEPTIDOGLYCAN TRANSGLYCOSYLASE RLPA"/>
    <property type="match status" value="1"/>
</dbReference>
<dbReference type="EMBL" id="AP012547">
    <property type="protein sequence ID" value="BAO28055.1"/>
    <property type="molecule type" value="Genomic_DNA"/>
</dbReference>
<dbReference type="SUPFAM" id="SSF50685">
    <property type="entry name" value="Barwin-like endoglucanases"/>
    <property type="match status" value="1"/>
</dbReference>
<evidence type="ECO:0000256" key="5">
    <source>
        <dbReference type="RuleBase" id="RU003495"/>
    </source>
</evidence>
<evidence type="ECO:0000256" key="6">
    <source>
        <dbReference type="SAM" id="MobiDB-lite"/>
    </source>
</evidence>
<comment type="similarity">
    <text evidence="4 5">Belongs to the RlpA family.</text>
</comment>
<dbReference type="Gene3D" id="3.30.70.1070">
    <property type="entry name" value="Sporulation related repeat"/>
    <property type="match status" value="1"/>
</dbReference>
<gene>
    <name evidence="4" type="primary">rlpA</name>
    <name evidence="9" type="ORF">SUTH_00238</name>
</gene>
<dbReference type="InterPro" id="IPR012997">
    <property type="entry name" value="RplA"/>
</dbReference>
<comment type="subcellular location">
    <subcellularLocation>
        <location evidence="4">Cell membrane</location>
        <topology evidence="4">Lipid-anchor</topology>
    </subcellularLocation>
</comment>
<accession>W0SBC6</accession>
<dbReference type="GO" id="GO:0071555">
    <property type="term" value="P:cell wall organization"/>
    <property type="evidence" value="ECO:0007669"/>
    <property type="project" value="UniProtKB-KW"/>
</dbReference>
<evidence type="ECO:0000256" key="1">
    <source>
        <dbReference type="ARBA" id="ARBA00022729"/>
    </source>
</evidence>
<dbReference type="NCBIfam" id="TIGR00413">
    <property type="entry name" value="rlpA"/>
    <property type="match status" value="1"/>
</dbReference>
<evidence type="ECO:0000256" key="4">
    <source>
        <dbReference type="HAMAP-Rule" id="MF_02071"/>
    </source>
</evidence>
<dbReference type="PROSITE" id="PS51257">
    <property type="entry name" value="PROKAR_LIPOPROTEIN"/>
    <property type="match status" value="1"/>
</dbReference>
<keyword evidence="3 4" id="KW-0961">Cell wall biogenesis/degradation</keyword>
<keyword evidence="4" id="KW-1003">Cell membrane</keyword>
<evidence type="ECO:0000256" key="3">
    <source>
        <dbReference type="ARBA" id="ARBA00023316"/>
    </source>
</evidence>
<comment type="function">
    <text evidence="4">Lytic transglycosylase with a strong preference for naked glycan strands that lack stem peptides.</text>
</comment>
<dbReference type="OrthoDB" id="9779128at2"/>
<dbReference type="Gene3D" id="2.40.40.10">
    <property type="entry name" value="RlpA-like domain"/>
    <property type="match status" value="1"/>
</dbReference>
<dbReference type="CDD" id="cd22268">
    <property type="entry name" value="DPBB_RlpA-like"/>
    <property type="match status" value="1"/>
</dbReference>
<keyword evidence="4" id="KW-0472">Membrane</keyword>
<dbReference type="Proteomes" id="UP000031637">
    <property type="component" value="Chromosome"/>
</dbReference>
<dbReference type="RefSeq" id="WP_041096432.1">
    <property type="nucleotide sequence ID" value="NZ_AP012547.1"/>
</dbReference>
<evidence type="ECO:0000256" key="2">
    <source>
        <dbReference type="ARBA" id="ARBA00023239"/>
    </source>
</evidence>
<keyword evidence="2 4" id="KW-0456">Lyase</keyword>
<keyword evidence="4 9" id="KW-0449">Lipoprotein</keyword>
<evidence type="ECO:0000313" key="9">
    <source>
        <dbReference type="EMBL" id="BAO28055.1"/>
    </source>
</evidence>
<name>W0SBC6_9PROT</name>
<evidence type="ECO:0000256" key="7">
    <source>
        <dbReference type="SAM" id="SignalP"/>
    </source>
</evidence>
<dbReference type="InterPro" id="IPR034718">
    <property type="entry name" value="RlpA"/>
</dbReference>
<dbReference type="Pfam" id="PF05036">
    <property type="entry name" value="SPOR"/>
    <property type="match status" value="1"/>
</dbReference>
<keyword evidence="10" id="KW-1185">Reference proteome</keyword>
<feature type="compositionally biased region" description="Basic and acidic residues" evidence="6">
    <location>
        <begin position="58"/>
        <end position="69"/>
    </location>
</feature>
<dbReference type="GO" id="GO:0008932">
    <property type="term" value="F:lytic endotransglycosylase activity"/>
    <property type="evidence" value="ECO:0007669"/>
    <property type="project" value="UniProtKB-UniRule"/>
</dbReference>
<dbReference type="KEGG" id="shd:SUTH_00238"/>
<dbReference type="EC" id="4.2.2.-" evidence="4"/>
<dbReference type="HAMAP" id="MF_02071">
    <property type="entry name" value="RlpA"/>
    <property type="match status" value="1"/>
</dbReference>
<dbReference type="AlphaFoldDB" id="W0SBC6"/>
<evidence type="ECO:0000313" key="10">
    <source>
        <dbReference type="Proteomes" id="UP000031637"/>
    </source>
</evidence>
<reference evidence="9 10" key="1">
    <citation type="journal article" date="2014" name="Syst. Appl. Microbiol.">
        <title>Complete genomes of freshwater sulfur oxidizers Sulfuricella denitrificans skB26 and Sulfuritalea hydrogenivorans sk43H: genetic insights into the sulfur oxidation pathway of betaproteobacteria.</title>
        <authorList>
            <person name="Watanabe T."/>
            <person name="Kojima H."/>
            <person name="Fukui M."/>
        </authorList>
    </citation>
    <scope>NUCLEOTIDE SEQUENCE [LARGE SCALE GENOMIC DNA]</scope>
    <source>
        <strain evidence="9">DSM22779</strain>
    </source>
</reference>
<organism evidence="9 10">
    <name type="scientific">Sulfuritalea hydrogenivorans sk43H</name>
    <dbReference type="NCBI Taxonomy" id="1223802"/>
    <lineage>
        <taxon>Bacteria</taxon>
        <taxon>Pseudomonadati</taxon>
        <taxon>Pseudomonadota</taxon>
        <taxon>Betaproteobacteria</taxon>
        <taxon>Nitrosomonadales</taxon>
        <taxon>Sterolibacteriaceae</taxon>
        <taxon>Sulfuritalea</taxon>
    </lineage>
</organism>
<dbReference type="InterPro" id="IPR009009">
    <property type="entry name" value="RlpA-like_DPBB"/>
</dbReference>
<dbReference type="GO" id="GO:0000270">
    <property type="term" value="P:peptidoglycan metabolic process"/>
    <property type="evidence" value="ECO:0007669"/>
    <property type="project" value="UniProtKB-UniRule"/>
</dbReference>
<proteinExistence type="inferred from homology"/>